<evidence type="ECO:0000313" key="3">
    <source>
        <dbReference type="Proteomes" id="UP000838686"/>
    </source>
</evidence>
<dbReference type="RefSeq" id="WP_236344217.1">
    <property type="nucleotide sequence ID" value="NZ_CAKMMF010000023.1"/>
</dbReference>
<dbReference type="EMBL" id="CAKMMF010000023">
    <property type="protein sequence ID" value="CAH1214880.1"/>
    <property type="molecule type" value="Genomic_DNA"/>
</dbReference>
<evidence type="ECO:0000313" key="2">
    <source>
        <dbReference type="EMBL" id="CAH1214880.1"/>
    </source>
</evidence>
<reference evidence="2" key="1">
    <citation type="submission" date="2022-01" db="EMBL/GenBank/DDBJ databases">
        <authorList>
            <person name="Criscuolo A."/>
        </authorList>
    </citation>
    <scope>NUCLEOTIDE SEQUENCE</scope>
    <source>
        <strain evidence="2">CIP111893</strain>
    </source>
</reference>
<evidence type="ECO:0008006" key="4">
    <source>
        <dbReference type="Google" id="ProtNLM"/>
    </source>
</evidence>
<sequence length="54" mass="5941">MIKLIEIIACIALGFFSGILLSGNGIHISESGIHILLGCIFWALILIYLKLEKK</sequence>
<proteinExistence type="predicted"/>
<evidence type="ECO:0000256" key="1">
    <source>
        <dbReference type="SAM" id="Phobius"/>
    </source>
</evidence>
<feature type="transmembrane region" description="Helical" evidence="1">
    <location>
        <begin position="32"/>
        <end position="51"/>
    </location>
</feature>
<feature type="transmembrane region" description="Helical" evidence="1">
    <location>
        <begin position="7"/>
        <end position="26"/>
    </location>
</feature>
<name>A0ABN8GU49_9BACL</name>
<keyword evidence="3" id="KW-1185">Reference proteome</keyword>
<keyword evidence="1" id="KW-0812">Transmembrane</keyword>
<accession>A0ABN8GU49</accession>
<organism evidence="2 3">
    <name type="scientific">Paenibacillus plantiphilus</name>
    <dbReference type="NCBI Taxonomy" id="2905650"/>
    <lineage>
        <taxon>Bacteria</taxon>
        <taxon>Bacillati</taxon>
        <taxon>Bacillota</taxon>
        <taxon>Bacilli</taxon>
        <taxon>Bacillales</taxon>
        <taxon>Paenibacillaceae</taxon>
        <taxon>Paenibacillus</taxon>
    </lineage>
</organism>
<dbReference type="Proteomes" id="UP000838686">
    <property type="component" value="Unassembled WGS sequence"/>
</dbReference>
<keyword evidence="1" id="KW-0472">Membrane</keyword>
<protein>
    <recommendedName>
        <fullName evidence="4">DUF1328 domain-containing protein</fullName>
    </recommendedName>
</protein>
<comment type="caution">
    <text evidence="2">The sequence shown here is derived from an EMBL/GenBank/DDBJ whole genome shotgun (WGS) entry which is preliminary data.</text>
</comment>
<gene>
    <name evidence="2" type="ORF">PAECIP111893_03862</name>
</gene>
<keyword evidence="1" id="KW-1133">Transmembrane helix</keyword>